<name>A0A0D1YSK8_9EURO</name>
<dbReference type="Proteomes" id="UP000053599">
    <property type="component" value="Unassembled WGS sequence"/>
</dbReference>
<dbReference type="OrthoDB" id="2565331at2759"/>
<accession>A0A0D1YSK8</accession>
<dbReference type="EMBL" id="JAVRRF010000024">
    <property type="protein sequence ID" value="KAK5054079.1"/>
    <property type="molecule type" value="Genomic_DNA"/>
</dbReference>
<evidence type="ECO:0000313" key="3">
    <source>
        <dbReference type="Proteomes" id="UP000053599"/>
    </source>
</evidence>
<dbReference type="PANTHER" id="PTHR40636">
    <property type="entry name" value="CSBD-LIKE DOMAIN-CONTAINING PROTEIN"/>
    <property type="match status" value="1"/>
</dbReference>
<dbReference type="HOGENOM" id="CLU_167691_0_0_1"/>
<organism evidence="2 3">
    <name type="scientific">Exophiala sideris</name>
    <dbReference type="NCBI Taxonomy" id="1016849"/>
    <lineage>
        <taxon>Eukaryota</taxon>
        <taxon>Fungi</taxon>
        <taxon>Dikarya</taxon>
        <taxon>Ascomycota</taxon>
        <taxon>Pezizomycotina</taxon>
        <taxon>Eurotiomycetes</taxon>
        <taxon>Chaetothyriomycetidae</taxon>
        <taxon>Chaetothyriales</taxon>
        <taxon>Herpotrichiellaceae</taxon>
        <taxon>Exophiala</taxon>
    </lineage>
</organism>
<reference evidence="1 4" key="2">
    <citation type="submission" date="2023-08" db="EMBL/GenBank/DDBJ databases">
        <title>Black Yeasts Isolated from many extreme environments.</title>
        <authorList>
            <person name="Coleine C."/>
            <person name="Stajich J.E."/>
            <person name="Selbmann L."/>
        </authorList>
    </citation>
    <scope>NUCLEOTIDE SEQUENCE [LARGE SCALE GENOMIC DNA]</scope>
    <source>
        <strain evidence="1 4">CCFEE 6328</strain>
    </source>
</reference>
<dbReference type="Proteomes" id="UP001345691">
    <property type="component" value="Unassembled WGS sequence"/>
</dbReference>
<evidence type="ECO:0000313" key="1">
    <source>
        <dbReference type="EMBL" id="KAK5054079.1"/>
    </source>
</evidence>
<keyword evidence="4" id="KW-1185">Reference proteome</keyword>
<dbReference type="STRING" id="1016849.A0A0D1YSK8"/>
<evidence type="ECO:0008006" key="5">
    <source>
        <dbReference type="Google" id="ProtNLM"/>
    </source>
</evidence>
<dbReference type="EMBL" id="KN846951">
    <property type="protein sequence ID" value="KIV84424.1"/>
    <property type="molecule type" value="Genomic_DNA"/>
</dbReference>
<proteinExistence type="predicted"/>
<evidence type="ECO:0000313" key="2">
    <source>
        <dbReference type="EMBL" id="KIV84424.1"/>
    </source>
</evidence>
<gene>
    <name evidence="1" type="ORF">LTR69_009041</name>
    <name evidence="2" type="ORF">PV11_00205</name>
</gene>
<evidence type="ECO:0000313" key="4">
    <source>
        <dbReference type="Proteomes" id="UP001345691"/>
    </source>
</evidence>
<protein>
    <recommendedName>
        <fullName evidence="5">CsbD-like domain-containing protein</fullName>
    </recommendedName>
</protein>
<sequence length="95" mass="9133">MPINTSESDVGVTGAAKFVTSTVGNTVGGLAKTVGGITGAAGRGIGDTITGATGSLGKPLGDGLNNAATGVENGTRKVAQGVEDAGKWEGGAKRF</sequence>
<dbReference type="PANTHER" id="PTHR40636:SF1">
    <property type="entry name" value="CSBD-LIKE DOMAIN-CONTAINING PROTEIN"/>
    <property type="match status" value="1"/>
</dbReference>
<dbReference type="AlphaFoldDB" id="A0A0D1YSK8"/>
<reference evidence="2 3" key="1">
    <citation type="submission" date="2015-01" db="EMBL/GenBank/DDBJ databases">
        <title>The Genome Sequence of Exophiala sideris CBS121828.</title>
        <authorList>
            <consortium name="The Broad Institute Genomics Platform"/>
            <person name="Cuomo C."/>
            <person name="de Hoog S."/>
            <person name="Gorbushina A."/>
            <person name="Stielow B."/>
            <person name="Teixiera M."/>
            <person name="Abouelleil A."/>
            <person name="Chapman S.B."/>
            <person name="Priest M."/>
            <person name="Young S.K."/>
            <person name="Wortman J."/>
            <person name="Nusbaum C."/>
            <person name="Birren B."/>
        </authorList>
    </citation>
    <scope>NUCLEOTIDE SEQUENCE [LARGE SCALE GENOMIC DNA]</scope>
    <source>
        <strain evidence="2 3">CBS 121828</strain>
    </source>
</reference>